<dbReference type="PANTHER" id="PTHR10797">
    <property type="entry name" value="CCR4-NOT TRANSCRIPTION COMPLEX SUBUNIT"/>
    <property type="match status" value="1"/>
</dbReference>
<evidence type="ECO:0000256" key="8">
    <source>
        <dbReference type="ARBA" id="ARBA00022490"/>
    </source>
</evidence>
<dbReference type="SUPFAM" id="SSF53098">
    <property type="entry name" value="Ribonuclease H-like"/>
    <property type="match status" value="1"/>
</dbReference>
<evidence type="ECO:0000256" key="14">
    <source>
        <dbReference type="ARBA" id="ARBA00023015"/>
    </source>
</evidence>
<evidence type="ECO:0000256" key="2">
    <source>
        <dbReference type="ARBA" id="ARBA00001968"/>
    </source>
</evidence>
<comment type="catalytic activity">
    <reaction evidence="1">
        <text>Exonucleolytic cleavage of poly(A) to 5'-AMP.</text>
        <dbReference type="EC" id="3.1.13.4"/>
    </reaction>
</comment>
<evidence type="ECO:0000256" key="9">
    <source>
        <dbReference type="ARBA" id="ARBA00022722"/>
    </source>
</evidence>
<accession>A0AAN9EPL1</accession>
<name>A0AAN9EPL1_CROPI</name>
<evidence type="ECO:0000256" key="3">
    <source>
        <dbReference type="ARBA" id="ARBA00004123"/>
    </source>
</evidence>
<evidence type="ECO:0000256" key="12">
    <source>
        <dbReference type="ARBA" id="ARBA00022839"/>
    </source>
</evidence>
<evidence type="ECO:0000313" key="18">
    <source>
        <dbReference type="EMBL" id="KAK7258690.1"/>
    </source>
</evidence>
<comment type="function">
    <text evidence="17">Ubiquitous transcription factor required for a diverse set of processes. It is a component of the CCR4 complex involved in the control of gene expression.</text>
</comment>
<keyword evidence="11" id="KW-0378">Hydrolase</keyword>
<keyword evidence="8" id="KW-0963">Cytoplasm</keyword>
<evidence type="ECO:0000256" key="6">
    <source>
        <dbReference type="ARBA" id="ARBA00011757"/>
    </source>
</evidence>
<comment type="subcellular location">
    <subcellularLocation>
        <location evidence="4">Cytoplasm</location>
    </subcellularLocation>
    <subcellularLocation>
        <location evidence="3">Nucleus</location>
    </subcellularLocation>
</comment>
<comment type="caution">
    <text evidence="18">The sequence shown here is derived from an EMBL/GenBank/DDBJ whole genome shotgun (WGS) entry which is preliminary data.</text>
</comment>
<dbReference type="EMBL" id="JAYWIO010000005">
    <property type="protein sequence ID" value="KAK7258690.1"/>
    <property type="molecule type" value="Genomic_DNA"/>
</dbReference>
<dbReference type="Proteomes" id="UP001372338">
    <property type="component" value="Unassembled WGS sequence"/>
</dbReference>
<proteinExistence type="inferred from homology"/>
<dbReference type="InterPro" id="IPR039637">
    <property type="entry name" value="CNOT7/CNOT8/Pop2"/>
</dbReference>
<protein>
    <recommendedName>
        <fullName evidence="7">poly(A)-specific ribonuclease</fullName>
        <ecNumber evidence="7">3.1.13.4</ecNumber>
    </recommendedName>
</protein>
<keyword evidence="12" id="KW-0269">Exonuclease</keyword>
<gene>
    <name evidence="18" type="ORF">RIF29_24272</name>
</gene>
<evidence type="ECO:0000313" key="19">
    <source>
        <dbReference type="Proteomes" id="UP001372338"/>
    </source>
</evidence>
<dbReference type="GO" id="GO:0003723">
    <property type="term" value="F:RNA binding"/>
    <property type="evidence" value="ECO:0007669"/>
    <property type="project" value="UniProtKB-KW"/>
</dbReference>
<evidence type="ECO:0000256" key="5">
    <source>
        <dbReference type="ARBA" id="ARBA00008372"/>
    </source>
</evidence>
<evidence type="ECO:0000256" key="16">
    <source>
        <dbReference type="ARBA" id="ARBA00023242"/>
    </source>
</evidence>
<dbReference type="InterPro" id="IPR006941">
    <property type="entry name" value="RNase_CAF1"/>
</dbReference>
<dbReference type="GO" id="GO:0046872">
    <property type="term" value="F:metal ion binding"/>
    <property type="evidence" value="ECO:0007669"/>
    <property type="project" value="UniProtKB-KW"/>
</dbReference>
<evidence type="ECO:0000256" key="13">
    <source>
        <dbReference type="ARBA" id="ARBA00022884"/>
    </source>
</evidence>
<evidence type="ECO:0000256" key="17">
    <source>
        <dbReference type="ARBA" id="ARBA00025148"/>
    </source>
</evidence>
<sequence length="321" mass="36557">MMMVSPCDDDVPKTKTVVVRQVWASNLEEEFAHIKSILPLHGYVAIDTEFPGCIYKDKCHYSNLTPSQTYATMKANVDALNIIQLGLTISDYAGNLPDLGTDSCCIWEFNFKDFDIEKDPHDPEAIRMLQRQGINFSKNRVEGISSKDFRNLFFNSGLIFNRMMVQWITFHGCYDFGYLMKILLARELPQDIASFGSAMSNLLGEDMYDMKHLMDFCCDGGFNGGLERLGKTLNVERVAGKTHEAGSDSLLTLHVYFKFRNDYLAENFEEEEQTLIMSMCKGVIYGLEDIIRSRPPPEIYYPCGLVCYYPLLVTTFDNVAV</sequence>
<dbReference type="AlphaFoldDB" id="A0AAN9EPL1"/>
<dbReference type="InterPro" id="IPR036397">
    <property type="entry name" value="RNaseH_sf"/>
</dbReference>
<dbReference type="GO" id="GO:0005737">
    <property type="term" value="C:cytoplasm"/>
    <property type="evidence" value="ECO:0007669"/>
    <property type="project" value="UniProtKB-SubCell"/>
</dbReference>
<comment type="subunit">
    <text evidence="6">Component of the CCR4-NOT complex, at least composed of CRR4 and CAF1 proteins.</text>
</comment>
<evidence type="ECO:0000256" key="15">
    <source>
        <dbReference type="ARBA" id="ARBA00023163"/>
    </source>
</evidence>
<dbReference type="GO" id="GO:0005634">
    <property type="term" value="C:nucleus"/>
    <property type="evidence" value="ECO:0007669"/>
    <property type="project" value="UniProtKB-SubCell"/>
</dbReference>
<dbReference type="GO" id="GO:0030014">
    <property type="term" value="C:CCR4-NOT complex"/>
    <property type="evidence" value="ECO:0007669"/>
    <property type="project" value="InterPro"/>
</dbReference>
<dbReference type="InterPro" id="IPR012337">
    <property type="entry name" value="RNaseH-like_sf"/>
</dbReference>
<reference evidence="18 19" key="1">
    <citation type="submission" date="2024-01" db="EMBL/GenBank/DDBJ databases">
        <title>The genomes of 5 underutilized Papilionoideae crops provide insights into root nodulation and disease resistanc.</title>
        <authorList>
            <person name="Yuan L."/>
        </authorList>
    </citation>
    <scope>NUCLEOTIDE SEQUENCE [LARGE SCALE GENOMIC DNA]</scope>
    <source>
        <strain evidence="18">ZHUSHIDOU_FW_LH</strain>
        <tissue evidence="18">Leaf</tissue>
    </source>
</reference>
<evidence type="ECO:0000256" key="4">
    <source>
        <dbReference type="ARBA" id="ARBA00004496"/>
    </source>
</evidence>
<organism evidence="18 19">
    <name type="scientific">Crotalaria pallida</name>
    <name type="common">Smooth rattlebox</name>
    <name type="synonym">Crotalaria striata</name>
    <dbReference type="NCBI Taxonomy" id="3830"/>
    <lineage>
        <taxon>Eukaryota</taxon>
        <taxon>Viridiplantae</taxon>
        <taxon>Streptophyta</taxon>
        <taxon>Embryophyta</taxon>
        <taxon>Tracheophyta</taxon>
        <taxon>Spermatophyta</taxon>
        <taxon>Magnoliopsida</taxon>
        <taxon>eudicotyledons</taxon>
        <taxon>Gunneridae</taxon>
        <taxon>Pentapetalae</taxon>
        <taxon>rosids</taxon>
        <taxon>fabids</taxon>
        <taxon>Fabales</taxon>
        <taxon>Fabaceae</taxon>
        <taxon>Papilionoideae</taxon>
        <taxon>50 kb inversion clade</taxon>
        <taxon>genistoids sensu lato</taxon>
        <taxon>core genistoids</taxon>
        <taxon>Crotalarieae</taxon>
        <taxon>Crotalaria</taxon>
    </lineage>
</organism>
<dbReference type="GO" id="GO:0004535">
    <property type="term" value="F:poly(A)-specific ribonuclease activity"/>
    <property type="evidence" value="ECO:0007669"/>
    <property type="project" value="UniProtKB-EC"/>
</dbReference>
<dbReference type="EC" id="3.1.13.4" evidence="7"/>
<dbReference type="Pfam" id="PF04857">
    <property type="entry name" value="CAF1"/>
    <property type="match status" value="1"/>
</dbReference>
<dbReference type="Gene3D" id="3.30.420.10">
    <property type="entry name" value="Ribonuclease H-like superfamily/Ribonuclease H"/>
    <property type="match status" value="1"/>
</dbReference>
<keyword evidence="19" id="KW-1185">Reference proteome</keyword>
<evidence type="ECO:0000256" key="11">
    <source>
        <dbReference type="ARBA" id="ARBA00022801"/>
    </source>
</evidence>
<keyword evidence="14" id="KW-0805">Transcription regulation</keyword>
<keyword evidence="16" id="KW-0539">Nucleus</keyword>
<keyword evidence="9" id="KW-0540">Nuclease</keyword>
<comment type="cofactor">
    <cofactor evidence="2">
        <name>a divalent metal cation</name>
        <dbReference type="ChEBI" id="CHEBI:60240"/>
    </cofactor>
</comment>
<evidence type="ECO:0000256" key="1">
    <source>
        <dbReference type="ARBA" id="ARBA00001663"/>
    </source>
</evidence>
<keyword evidence="15" id="KW-0804">Transcription</keyword>
<keyword evidence="10" id="KW-0479">Metal-binding</keyword>
<evidence type="ECO:0000256" key="10">
    <source>
        <dbReference type="ARBA" id="ARBA00022723"/>
    </source>
</evidence>
<comment type="similarity">
    <text evidence="5">Belongs to the CAF1 family.</text>
</comment>
<keyword evidence="13" id="KW-0694">RNA-binding</keyword>
<evidence type="ECO:0000256" key="7">
    <source>
        <dbReference type="ARBA" id="ARBA00012161"/>
    </source>
</evidence>